<organism evidence="2 3">
    <name type="scientific">Nocardia nova</name>
    <dbReference type="NCBI Taxonomy" id="37330"/>
    <lineage>
        <taxon>Bacteria</taxon>
        <taxon>Bacillati</taxon>
        <taxon>Actinomycetota</taxon>
        <taxon>Actinomycetes</taxon>
        <taxon>Mycobacteriales</taxon>
        <taxon>Nocardiaceae</taxon>
        <taxon>Nocardia</taxon>
    </lineage>
</organism>
<dbReference type="SMART" id="SM00530">
    <property type="entry name" value="HTH_XRE"/>
    <property type="match status" value="1"/>
</dbReference>
<feature type="domain" description="HTH cro/C1-type" evidence="1">
    <location>
        <begin position="11"/>
        <end position="65"/>
    </location>
</feature>
<evidence type="ECO:0000313" key="2">
    <source>
        <dbReference type="EMBL" id="PPJ37067.1"/>
    </source>
</evidence>
<proteinExistence type="predicted"/>
<evidence type="ECO:0000313" key="3">
    <source>
        <dbReference type="Proteomes" id="UP000239874"/>
    </source>
</evidence>
<comment type="caution">
    <text evidence="2">The sequence shown here is derived from an EMBL/GenBank/DDBJ whole genome shotgun (WGS) entry which is preliminary data.</text>
</comment>
<dbReference type="Gene3D" id="1.10.260.40">
    <property type="entry name" value="lambda repressor-like DNA-binding domains"/>
    <property type="match status" value="1"/>
</dbReference>
<dbReference type="InterPro" id="IPR011990">
    <property type="entry name" value="TPR-like_helical_dom_sf"/>
</dbReference>
<sequence>MSAAPHAGQTIAAERKLAGLNQRQLADRANYSLAMVKAVEQGREPASPAFLAAAARVLRVEPERLTGTPYRDLIEKDGPLEGLAELRAVLAEGRYVRAVEPPSLSELAAEMGAVDLAYRNDKGRIALARMPGLLRHLYGALHEAREDERGQVFSLLCAAYVTTERLCRRFGFIQLAPTVLDRLEWAAESADDPLYEAQAKVKRARVLMYHDANDTGLRLVEDALDEIEGDGEAANAVRGYAHLCGAIVAARGMRSDTAAEHIEHARRLAPTMPGESELYGTLFGPTNVGIHSVAVALEAGDPARAAREGSSLVLPKEIAPPRAGHHWQDVSRAWLMIGKPDQALDALNRARRIAPQQTRLHPSVRETVYGIAAAQRRQSNSLTGFASWLGVQL</sequence>
<accession>A0A2S6AP62</accession>
<dbReference type="Proteomes" id="UP000239874">
    <property type="component" value="Unassembled WGS sequence"/>
</dbReference>
<dbReference type="Pfam" id="PF13560">
    <property type="entry name" value="HTH_31"/>
    <property type="match status" value="1"/>
</dbReference>
<dbReference type="GO" id="GO:0003677">
    <property type="term" value="F:DNA binding"/>
    <property type="evidence" value="ECO:0007669"/>
    <property type="project" value="InterPro"/>
</dbReference>
<dbReference type="EMBL" id="PSZC01000011">
    <property type="protein sequence ID" value="PPJ37067.1"/>
    <property type="molecule type" value="Genomic_DNA"/>
</dbReference>
<gene>
    <name evidence="2" type="ORF">C5E45_17820</name>
</gene>
<protein>
    <submittedName>
        <fullName evidence="2">Transcriptional regulator</fullName>
    </submittedName>
</protein>
<dbReference type="InterPro" id="IPR001387">
    <property type="entry name" value="Cro/C1-type_HTH"/>
</dbReference>
<evidence type="ECO:0000259" key="1">
    <source>
        <dbReference type="PROSITE" id="PS50943"/>
    </source>
</evidence>
<dbReference type="InterPro" id="IPR010982">
    <property type="entry name" value="Lambda_DNA-bd_dom_sf"/>
</dbReference>
<dbReference type="AlphaFoldDB" id="A0A2S6AP62"/>
<name>A0A2S6AP62_9NOCA</name>
<dbReference type="SUPFAM" id="SSF47413">
    <property type="entry name" value="lambda repressor-like DNA-binding domains"/>
    <property type="match status" value="1"/>
</dbReference>
<reference evidence="2 3" key="1">
    <citation type="submission" date="2018-02" db="EMBL/GenBank/DDBJ databases">
        <title>8 Nocardia nova and 1 Nocardia cyriacigeorgica strain used for evolution to TMP-SMX.</title>
        <authorList>
            <person name="Mehta H."/>
            <person name="Weng J."/>
            <person name="Shamoo Y."/>
        </authorList>
    </citation>
    <scope>NUCLEOTIDE SEQUENCE [LARGE SCALE GENOMIC DNA]</scope>
    <source>
        <strain evidence="2 3">MDA3139</strain>
    </source>
</reference>
<dbReference type="RefSeq" id="WP_104375928.1">
    <property type="nucleotide sequence ID" value="NZ_PSZC01000011.1"/>
</dbReference>
<dbReference type="OrthoDB" id="3420984at2"/>
<dbReference type="PROSITE" id="PS50943">
    <property type="entry name" value="HTH_CROC1"/>
    <property type="match status" value="1"/>
</dbReference>
<dbReference type="Gene3D" id="1.25.40.10">
    <property type="entry name" value="Tetratricopeptide repeat domain"/>
    <property type="match status" value="1"/>
</dbReference>
<dbReference type="CDD" id="cd00093">
    <property type="entry name" value="HTH_XRE"/>
    <property type="match status" value="1"/>
</dbReference>